<evidence type="ECO:0000256" key="2">
    <source>
        <dbReference type="ARBA" id="ARBA00022574"/>
    </source>
</evidence>
<keyword evidence="3" id="KW-0677">Repeat</keyword>
<accession>A0A915EYF0</accession>
<dbReference type="PROSITE" id="PS51192">
    <property type="entry name" value="HELICASE_ATP_BIND_1"/>
    <property type="match status" value="1"/>
</dbReference>
<dbReference type="GO" id="GO:0016787">
    <property type="term" value="F:hydrolase activity"/>
    <property type="evidence" value="ECO:0007669"/>
    <property type="project" value="UniProtKB-KW"/>
</dbReference>
<dbReference type="InterPro" id="IPR000330">
    <property type="entry name" value="SNF2_N"/>
</dbReference>
<dbReference type="Gene3D" id="3.40.50.10810">
    <property type="entry name" value="Tandem AAA-ATPase domain"/>
    <property type="match status" value="1"/>
</dbReference>
<dbReference type="InterPro" id="IPR027417">
    <property type="entry name" value="P-loop_NTPase"/>
</dbReference>
<evidence type="ECO:0000259" key="12">
    <source>
        <dbReference type="PROSITE" id="PS51194"/>
    </source>
</evidence>
<dbReference type="Pfam" id="PF23383">
    <property type="entry name" value="Beta-prop_IFT140_1st"/>
    <property type="match status" value="1"/>
</dbReference>
<dbReference type="SUPFAM" id="SSF52540">
    <property type="entry name" value="P-loop containing nucleoside triphosphate hydrolases"/>
    <property type="match status" value="2"/>
</dbReference>
<keyword evidence="7" id="KW-0067">ATP-binding</keyword>
<dbReference type="InterPro" id="IPR011990">
    <property type="entry name" value="TPR-like_helical_dom_sf"/>
</dbReference>
<dbReference type="Gene3D" id="2.130.10.10">
    <property type="entry name" value="YVTN repeat-like/Quinoprotein amine dehydrogenase"/>
    <property type="match status" value="1"/>
</dbReference>
<dbReference type="PANTHER" id="PTHR15722">
    <property type="entry name" value="IFT140/172-RELATED"/>
    <property type="match status" value="1"/>
</dbReference>
<keyword evidence="6" id="KW-0347">Helicase</keyword>
<dbReference type="InterPro" id="IPR056155">
    <property type="entry name" value="Beta-prop_IFT140_2nd"/>
</dbReference>
<sequence length="2316" mass="259428">MADEMGLGKTLQCITLVWTLLRQSPEAKPMIDKAVIVTPSSLVKNWANELNKWLQGRVNPLAIDSGSKDEIDRKLAAFMSQRSPRIATPILIISYETFRLHVGELQKGTVGLVICDEGHRLKNSENQTYQALVQLNCQRRVLLSGTPIQNDLLEYFSLVHFVNVGLLGTAAEFRKKFETPILRGRDAEATDAEQKVGEEKLREVNASLLVEQVVCCRLAPTQAQVYAEFVKRMAREVSKQLGGSGGGGEKKLSVSSLASITHLKKLCNHPDLIFDKIRSGSDSFGGMLGFFPSGYASCSESGRPAQPEMSGKFQVLDCLLAIIRTTSNDKVVLISNYTQTLDLFEGLCRHRNYGYFRLDGTMSIKKRAKIVEKFNDPNSPELVFMLSSKAGGCGLNLIGANRLVMFDPDWNPANDEQAMARVWRDGQKKQCYIYRLISTGTIEEKMLQRQAHKKALSSCVVDQMEEVERHFSLGELRELFTYYSETDSDTHDRFKCRRCVNRVQTRGPPPEADCNCDFAKDGSPSLLSSYPRNSVPTRRSLDSAIFLGGCCDGRIIRVAGEVALMGHNLETTTERLSVLAQCNAPVVKILANYKHRILLVITEENMLIEYRFNDEYCRDVAELLTLKLASQLNDRPCFIWAGEMILAMALGESVIRVWDITKSDNYTLSPNPNSDLRQRSSIVIERLAYCPKHKLLAAGMSDGRIVIWKYTDTRPLLSTSTVGIDQYGHFPKVIESVSGNFEPESCWLPQPIVDLFMNHAEEHLRDSCTNTSIENLEEEENKASIYSAFILRQQPLCANIGGGGSAVVQVSSQRLAVISSNLTHFVKSEAPDLASVRTALSSNATTSSSFAKSIEFTESVACVEEQLRSAFCTQEHVAVWNGRQLQVYKHNYSQSLAPFSTFACDFEFVGMYEQSIVTREARQIHIRNLQGTVKQLINFAEADGPVVVTSISNGFMACLSETGVLKVFDLTKKEAKQMYLSKALSSNLPAIADVCDARQSGMRVAWLSINSNASAVAFILTAVSDSQPDSRIFVWQLASDRVQVFDLSTGEGRSLDDTTAADALNKDHLEGQECKSKTLSNVAQMTSEFVRGHYPLRHYWDLYDSRLLVVEAAKLVPATCLTTSGTVDTPTALDSGGSGKSSDEAFETTNESLRPPRHQHSRISSTFDSEACGLNRTRTLQNIVVAFFVNPEHNSMIVQEVFHLDTSYNGLVGVEVPYFYFILKPDLVSRDAVNLQIRPQFTQTTSQYLGRRVMREFSGLETADPLTRDAILNFSFFLAHGEIDAAFKSMRLIRSTAVWENMAKMCVITRRLDVGFLCLGKIGNAFGASMLREFRNGDNCLTAQIGELALHLGMTAEAERLFIECGRWDLVTRMHRALGHWDEALSVVEKHNRVRLKNTHYAYALELKNQGNIEDAIHHFVQSNTHCVEVPRMLKDSPEKLEEFVNSHPSRYHSFGLFECHRELHHWWAQSLEAKGLLKEAELYYSRVKDYVSLVRVYCCGGKEEAALELCNETGDAAACYHLARQMEAKGDVDRAIQLYTRARAFSCAVRLAKEHNRNEHLYSLAQLGSPEDMLDAARHLEQRENFVEKAVLLYHRAGHLNTAINLAFEKRQYGALVSITCDDFGSDCDPELIRKCSNFFLQNDQFVKAVEVLARGKQWLEAVKLCTDYDVALSEDLAEQLTPPPDVDMSETERRDVLTRLGYACLSQGLCHLACKKLTQAGDRVSAMKALLRSGDTNKIIFFANVSKQRDIYVMAANYLQTLGTWRNDTSVVKLIVQFYTRAKSFNSLSSFYEACAQMEIDEYQSYEKAMGALTEAYKALSRAVADAAVASDEVNGQKLEERLCSIKSQIMLCKKFVDAQLLFEDDPVDALSQCQVIVDEPKTAIIIRPGHVYAVMVKGLVAHEQYRAAYVCLQEMKEKLGGHEAVARYLDKEVQNAIFRALDMPTPVQLDSRGGSESDRGLTMGEECMESIEDNADMALESDCEYGQDDSARLRSNMVTYVLQMPAQHSTSSSRMQWKRLRIGALASFPLIGHYYLATLSNAFTGSCNHERHHQLDEQQEEDRWATSIIIISNNNYSRNSAAPRSWEKLSMPQYGTWCRSTITQLTEWTIVDVSSQWFKSTPWHRSSAVPASSHPSCVYHDPNAAVRVSCVALALHGHEPPRRQSHRSNHEIHVTKSLAVEPRAIAIGFGDCGGSDDSVDQARHYNSHRTDRIFACTSITDWMSRSKCTNDKGDQFEVFGIPLVLLGVRRSNVWTIINWMARRNMNTKTKCWWVFAIPLCRRYGSKAGGMTGGRPAEGSTMHFGERGLPLLGG</sequence>
<dbReference type="InterPro" id="IPR056168">
    <property type="entry name" value="TPR_IF140/IFT172/WDR19"/>
</dbReference>
<evidence type="ECO:0000256" key="8">
    <source>
        <dbReference type="ARBA" id="ARBA00023069"/>
    </source>
</evidence>
<evidence type="ECO:0000313" key="14">
    <source>
        <dbReference type="WBParaSite" id="maker-E.canG7_contigs_3201-snap-gene-0.37-mRNA-1"/>
    </source>
</evidence>
<protein>
    <submittedName>
        <fullName evidence="14">Uncharacterized protein</fullName>
    </submittedName>
</protein>
<keyword evidence="8" id="KW-0969">Cilium</keyword>
<dbReference type="InterPro" id="IPR056156">
    <property type="entry name" value="TPR_IF140_C"/>
</dbReference>
<feature type="region of interest" description="Disordered" evidence="10">
    <location>
        <begin position="1127"/>
        <end position="1165"/>
    </location>
</feature>
<dbReference type="Proteomes" id="UP000887562">
    <property type="component" value="Unplaced"/>
</dbReference>
<dbReference type="Pfam" id="PF24760">
    <property type="entry name" value="TPR_IF140_C"/>
    <property type="match status" value="1"/>
</dbReference>
<dbReference type="Gene3D" id="3.40.50.300">
    <property type="entry name" value="P-loop containing nucleotide triphosphate hydrolases"/>
    <property type="match status" value="1"/>
</dbReference>
<keyword evidence="13" id="KW-1185">Reference proteome</keyword>
<dbReference type="SMART" id="SM00490">
    <property type="entry name" value="HELICc"/>
    <property type="match status" value="1"/>
</dbReference>
<dbReference type="InterPro" id="IPR014001">
    <property type="entry name" value="Helicase_ATP-bd"/>
</dbReference>
<dbReference type="Pfam" id="PF00271">
    <property type="entry name" value="Helicase_C"/>
    <property type="match status" value="1"/>
</dbReference>
<feature type="domain" description="Helicase C-terminal" evidence="12">
    <location>
        <begin position="315"/>
        <end position="468"/>
    </location>
</feature>
<evidence type="ECO:0000256" key="4">
    <source>
        <dbReference type="ARBA" id="ARBA00022741"/>
    </source>
</evidence>
<dbReference type="GO" id="GO:0005524">
    <property type="term" value="F:ATP binding"/>
    <property type="evidence" value="ECO:0007669"/>
    <property type="project" value="UniProtKB-KW"/>
</dbReference>
<evidence type="ECO:0000256" key="9">
    <source>
        <dbReference type="ARBA" id="ARBA00023273"/>
    </source>
</evidence>
<evidence type="ECO:0000256" key="3">
    <source>
        <dbReference type="ARBA" id="ARBA00022737"/>
    </source>
</evidence>
<evidence type="ECO:0000259" key="11">
    <source>
        <dbReference type="PROSITE" id="PS51192"/>
    </source>
</evidence>
<dbReference type="GO" id="GO:0004386">
    <property type="term" value="F:helicase activity"/>
    <property type="evidence" value="ECO:0007669"/>
    <property type="project" value="UniProtKB-KW"/>
</dbReference>
<dbReference type="InterPro" id="IPR049730">
    <property type="entry name" value="SNF2/RAD54-like_C"/>
</dbReference>
<dbReference type="Pfam" id="PF24762">
    <property type="entry name" value="TPR_IF140-IFT172"/>
    <property type="match status" value="1"/>
</dbReference>
<evidence type="ECO:0000313" key="13">
    <source>
        <dbReference type="Proteomes" id="UP000887562"/>
    </source>
</evidence>
<dbReference type="Pfam" id="PF23385">
    <property type="entry name" value="Beta-prop_IFT140_2nd"/>
    <property type="match status" value="1"/>
</dbReference>
<evidence type="ECO:0000256" key="7">
    <source>
        <dbReference type="ARBA" id="ARBA00022840"/>
    </source>
</evidence>
<dbReference type="Gene3D" id="1.20.120.850">
    <property type="entry name" value="SWI2/SNF2 ATPases, N-terminal domain"/>
    <property type="match status" value="1"/>
</dbReference>
<proteinExistence type="predicted"/>
<dbReference type="FunFam" id="3.40.50.300:FF:000332">
    <property type="entry name" value="DNA repair and recombination protein RAD54-like"/>
    <property type="match status" value="1"/>
</dbReference>
<organism evidence="13 14">
    <name type="scientific">Echinococcus canadensis</name>
    <dbReference type="NCBI Taxonomy" id="519352"/>
    <lineage>
        <taxon>Eukaryota</taxon>
        <taxon>Metazoa</taxon>
        <taxon>Spiralia</taxon>
        <taxon>Lophotrochozoa</taxon>
        <taxon>Platyhelminthes</taxon>
        <taxon>Cestoda</taxon>
        <taxon>Eucestoda</taxon>
        <taxon>Cyclophyllidea</taxon>
        <taxon>Taeniidae</taxon>
        <taxon>Echinococcus</taxon>
        <taxon>Echinococcus canadensis group</taxon>
    </lineage>
</organism>
<reference evidence="14" key="1">
    <citation type="submission" date="2022-11" db="UniProtKB">
        <authorList>
            <consortium name="WormBaseParasite"/>
        </authorList>
    </citation>
    <scope>IDENTIFICATION</scope>
</reference>
<keyword evidence="9" id="KW-0966">Cell projection</keyword>
<dbReference type="SUPFAM" id="SSF50978">
    <property type="entry name" value="WD40 repeat-like"/>
    <property type="match status" value="1"/>
</dbReference>
<comment type="subcellular location">
    <subcellularLocation>
        <location evidence="1">Cell projection</location>
        <location evidence="1">Cilium</location>
    </subcellularLocation>
</comment>
<dbReference type="GO" id="GO:0030991">
    <property type="term" value="C:intraciliary transport particle A"/>
    <property type="evidence" value="ECO:0007669"/>
    <property type="project" value="TreeGrafter"/>
</dbReference>
<evidence type="ECO:0000256" key="10">
    <source>
        <dbReference type="SAM" id="MobiDB-lite"/>
    </source>
</evidence>
<dbReference type="SUPFAM" id="SSF48452">
    <property type="entry name" value="TPR-like"/>
    <property type="match status" value="1"/>
</dbReference>
<dbReference type="InterPro" id="IPR015943">
    <property type="entry name" value="WD40/YVTN_repeat-like_dom_sf"/>
</dbReference>
<name>A0A915EYF0_9CEST</name>
<evidence type="ECO:0000256" key="6">
    <source>
        <dbReference type="ARBA" id="ARBA00022806"/>
    </source>
</evidence>
<dbReference type="Pfam" id="PF00176">
    <property type="entry name" value="SNF2-rel_dom"/>
    <property type="match status" value="1"/>
</dbReference>
<dbReference type="PROSITE" id="PS51194">
    <property type="entry name" value="HELICASE_CTER"/>
    <property type="match status" value="1"/>
</dbReference>
<dbReference type="WBParaSite" id="maker-E.canG7_contigs_3201-snap-gene-0.37-mRNA-1">
    <property type="protein sequence ID" value="maker-E.canG7_contigs_3201-snap-gene-0.37-mRNA-1"/>
    <property type="gene ID" value="EcG7_03270"/>
</dbReference>
<dbReference type="PANTHER" id="PTHR15722:SF7">
    <property type="entry name" value="INTRAFLAGELLAR TRANSPORT PROTEIN 140 HOMOLOG"/>
    <property type="match status" value="1"/>
</dbReference>
<dbReference type="InterPro" id="IPR036322">
    <property type="entry name" value="WD40_repeat_dom_sf"/>
</dbReference>
<dbReference type="SMART" id="SM00487">
    <property type="entry name" value="DEXDc"/>
    <property type="match status" value="1"/>
</dbReference>
<dbReference type="GO" id="GO:0005930">
    <property type="term" value="C:axoneme"/>
    <property type="evidence" value="ECO:0007669"/>
    <property type="project" value="TreeGrafter"/>
</dbReference>
<dbReference type="InterPro" id="IPR056154">
    <property type="entry name" value="Beta-prop_IFT140_1st"/>
</dbReference>
<evidence type="ECO:0000256" key="1">
    <source>
        <dbReference type="ARBA" id="ARBA00004138"/>
    </source>
</evidence>
<dbReference type="InterPro" id="IPR038718">
    <property type="entry name" value="SNF2-like_sf"/>
</dbReference>
<dbReference type="Gene3D" id="1.25.40.470">
    <property type="match status" value="2"/>
</dbReference>
<dbReference type="GO" id="GO:0035721">
    <property type="term" value="P:intraciliary retrograde transport"/>
    <property type="evidence" value="ECO:0007669"/>
    <property type="project" value="TreeGrafter"/>
</dbReference>
<dbReference type="GO" id="GO:0036064">
    <property type="term" value="C:ciliary basal body"/>
    <property type="evidence" value="ECO:0007669"/>
    <property type="project" value="TreeGrafter"/>
</dbReference>
<keyword evidence="5" id="KW-0378">Hydrolase</keyword>
<dbReference type="CDD" id="cd18793">
    <property type="entry name" value="SF2_C_SNF"/>
    <property type="match status" value="1"/>
</dbReference>
<evidence type="ECO:0000256" key="5">
    <source>
        <dbReference type="ARBA" id="ARBA00022801"/>
    </source>
</evidence>
<dbReference type="InterPro" id="IPR001650">
    <property type="entry name" value="Helicase_C-like"/>
</dbReference>
<feature type="domain" description="Helicase ATP-binding" evidence="11">
    <location>
        <begin position="1"/>
        <end position="165"/>
    </location>
</feature>
<keyword evidence="4" id="KW-0547">Nucleotide-binding</keyword>
<keyword evidence="2" id="KW-0853">WD repeat</keyword>